<evidence type="ECO:0008006" key="3">
    <source>
        <dbReference type="Google" id="ProtNLM"/>
    </source>
</evidence>
<gene>
    <name evidence="1" type="ORF">BJR09_10600</name>
</gene>
<organism evidence="1 2">
    <name type="scientific">Staphylococcus petrasii</name>
    <dbReference type="NCBI Taxonomy" id="1276936"/>
    <lineage>
        <taxon>Bacteria</taxon>
        <taxon>Bacillati</taxon>
        <taxon>Bacillota</taxon>
        <taxon>Bacilli</taxon>
        <taxon>Bacillales</taxon>
        <taxon>Staphylococcaceae</taxon>
        <taxon>Staphylococcus</taxon>
    </lineage>
</organism>
<sequence>MNIYKLKYQHYKDIDNKILTVFVEADSEEDVKKFAKAVSYSVKDIEKLSDEEYKKERAKDESFGLEHADKYIDKSDEYIDD</sequence>
<name>A0ABY2KWQ7_9STAP</name>
<dbReference type="Proteomes" id="UP000297598">
    <property type="component" value="Unassembled WGS sequence"/>
</dbReference>
<reference evidence="1 2" key="1">
    <citation type="submission" date="2019-04" db="EMBL/GenBank/DDBJ databases">
        <title>Genomic characterization of Staphylococcus petrasii strains.</title>
        <authorList>
            <person name="Vrbovska V."/>
            <person name="Kovarovic V."/>
            <person name="Maslanova I."/>
            <person name="Indrakova A."/>
            <person name="Petras P."/>
            <person name="Sedo O."/>
            <person name="Svec P."/>
            <person name="Fisarova L."/>
            <person name="Sedlacek I."/>
            <person name="Doskar J."/>
            <person name="Pantucek R."/>
        </authorList>
    </citation>
    <scope>NUCLEOTIDE SEQUENCE [LARGE SCALE GENOMIC DNA]</scope>
    <source>
        <strain evidence="1 2">P5404</strain>
    </source>
</reference>
<evidence type="ECO:0000313" key="1">
    <source>
        <dbReference type="EMBL" id="TGE15897.1"/>
    </source>
</evidence>
<protein>
    <recommendedName>
        <fullName evidence="3">Phage protein</fullName>
    </recommendedName>
</protein>
<dbReference type="EMBL" id="SRLS01000018">
    <property type="protein sequence ID" value="TGE15897.1"/>
    <property type="molecule type" value="Genomic_DNA"/>
</dbReference>
<dbReference type="RefSeq" id="WP_103297151.1">
    <property type="nucleotide sequence ID" value="NZ_PPQT01000011.1"/>
</dbReference>
<keyword evidence="2" id="KW-1185">Reference proteome</keyword>
<accession>A0ABY2KWQ7</accession>
<evidence type="ECO:0000313" key="2">
    <source>
        <dbReference type="Proteomes" id="UP000297598"/>
    </source>
</evidence>
<proteinExistence type="predicted"/>
<comment type="caution">
    <text evidence="1">The sequence shown here is derived from an EMBL/GenBank/DDBJ whole genome shotgun (WGS) entry which is preliminary data.</text>
</comment>